<evidence type="ECO:0000313" key="2">
    <source>
        <dbReference type="EMBL" id="AWT52235.1"/>
    </source>
</evidence>
<reference evidence="3" key="2">
    <citation type="submission" date="2018-03" db="EMBL/GenBank/DDBJ databases">
        <authorList>
            <person name="Derbyshire K."/>
            <person name="Gray T.A."/>
            <person name="Champion M."/>
        </authorList>
    </citation>
    <scope>NUCLEOTIDE SEQUENCE [LARGE SCALE GENOMIC DNA]</scope>
    <source>
        <strain evidence="3">MKD8</strain>
    </source>
</reference>
<gene>
    <name evidence="2" type="ORF">D806_012470</name>
</gene>
<evidence type="ECO:0000259" key="1">
    <source>
        <dbReference type="Pfam" id="PF12728"/>
    </source>
</evidence>
<accession>A0A2U9PKP9</accession>
<dbReference type="Proteomes" id="UP000011200">
    <property type="component" value="Chromosome"/>
</dbReference>
<dbReference type="EMBL" id="CP027541">
    <property type="protein sequence ID" value="AWT52235.1"/>
    <property type="molecule type" value="Genomic_DNA"/>
</dbReference>
<reference evidence="2 3" key="1">
    <citation type="journal article" date="2013" name="Genome Announc.">
        <title>Draft genome sequence of MKD8, a conjugal recipient Mycobacterium smegmatis strain.</title>
        <authorList>
            <person name="Gray T.A."/>
            <person name="Palumbo M.J."/>
            <person name="Derbyshire K.M."/>
        </authorList>
    </citation>
    <scope>NUCLEOTIDE SEQUENCE [LARGE SCALE GENOMIC DNA]</scope>
    <source>
        <strain evidence="2 3">MKD8</strain>
    </source>
</reference>
<feature type="domain" description="Helix-turn-helix" evidence="1">
    <location>
        <begin position="5"/>
        <end position="52"/>
    </location>
</feature>
<proteinExistence type="predicted"/>
<sequence length="59" mass="6600">MPEPWLSADDIVAHAGVKKNTAYARRRGVPAHRLGRLWKFQAAEVDDWVRRNGATDAGD</sequence>
<organism evidence="2 3">
    <name type="scientific">Mycolicibacterium smegmatis (strain MKD8)</name>
    <name type="common">Mycobacterium smegmatis</name>
    <dbReference type="NCBI Taxonomy" id="1214915"/>
    <lineage>
        <taxon>Bacteria</taxon>
        <taxon>Bacillati</taxon>
        <taxon>Actinomycetota</taxon>
        <taxon>Actinomycetes</taxon>
        <taxon>Mycobacteriales</taxon>
        <taxon>Mycobacteriaceae</taxon>
        <taxon>Mycolicibacterium</taxon>
    </lineage>
</organism>
<name>A0A2U9PKP9_MYCSE</name>
<dbReference type="RefSeq" id="WP_036452742.1">
    <property type="nucleotide sequence ID" value="NZ_CP027541.1"/>
</dbReference>
<dbReference type="AlphaFoldDB" id="A0A2U9PKP9"/>
<dbReference type="Pfam" id="PF12728">
    <property type="entry name" value="HTH_17"/>
    <property type="match status" value="1"/>
</dbReference>
<dbReference type="InterPro" id="IPR041657">
    <property type="entry name" value="HTH_17"/>
</dbReference>
<protein>
    <submittedName>
        <fullName evidence="2">Helix-turn-helix domain protein</fullName>
    </submittedName>
</protein>
<evidence type="ECO:0000313" key="3">
    <source>
        <dbReference type="Proteomes" id="UP000011200"/>
    </source>
</evidence>